<feature type="compositionally biased region" description="Basic residues" evidence="4">
    <location>
        <begin position="1237"/>
        <end position="1253"/>
    </location>
</feature>
<dbReference type="GO" id="GO:0003723">
    <property type="term" value="F:RNA binding"/>
    <property type="evidence" value="ECO:0007669"/>
    <property type="project" value="TreeGrafter"/>
</dbReference>
<evidence type="ECO:0000256" key="4">
    <source>
        <dbReference type="SAM" id="MobiDB-lite"/>
    </source>
</evidence>
<sequence>HGQKSWLVGQMSVEMVEVSAKAAEPLRAAGVLQQNRAFLDFFWDLAKPDQDVRLKAVESLVQHLKTDNKADELEYTLKRLVDGLAHTREAARPGFSLALGQVLTAFEDVSLQSVLDKIKEKHNLDSVKKKLARNAMFGNLFGVLALHQSGRISKEPQVVLGCVQLLQSLSQHKQHLKDLPNKTMMDILTEIPEEVFQEVLLSALQTDLASAFTTPEQLQLLLVALQRFPQALKPKRLKKLLGSSTIINADNVPKLTEVLKMAAHSAKKELVLPPVALDLLKLSLKEDSFQLFWNKAIVEGMFKEPSGPTHYLSFRLLGSALPLLSLAQLKEVLSGEVMMHYGEHVVSAQKPGRFRLAPEMEAYVAAFLQGCGDPDRQLAVAVGFSSLTNRGCPVVPSAWRAVQHLQPAALRAYVDWLKAMFLQPRMDELLDFSTRKQKDKPEGRERKENPMSRFRKWIVSRLSSIIDNYQLKKPEELIMETARFVFFHAFFKTKKASPKIPETNGQLSAPVDDVTRGVLVNSFFGLLMSMHNMPPGEEGPAAGQKRVLGVTADGTLWIHHLVRYAQELLDQPKLVQSSQPLSAEQRQAWDSMLESVANLQKAAGKSTMAESSAFQQLFMLVGLHLFKAPEELLDIMKDLQSCVDKAQQKNAKKKKKKKAAAEPEEAEPEWVEVMVDILLSLLSQQSRHMRQVCRTVFSSICPHVTAAALAAIVDVLDPDKEGEEDSALVVTDDTNASQTKKKPKQEGDEEQDEEMEVGLFPSLPLRLSNARGQRSTTFCWQEDDSDEDSDEDKGDEAMEEDDEDDEEEGMEAEEVDQNFRLQLMKVLQKQNALATEGDVSSDEDLDDDAMMKLDKGLAALFSEQKKKVQAKKDEKAKMQRERALVRDFKIKVLDLVEVFVARQAGSPLVLSLVEPLLNIIDRGMSPGSGQQEQDFLRRAADIFRNQLCRSKVYCRAAGDRQEELHQLLDKLMTKTHKLSDSSVCLYYFSASLYVVKVLRGALPAEAKEAADDVRLILAPRVSPSSGRGGCCLQTAGRGRGRAEQGKELSFMGNVDVERVSGTFREALDSFLSRRKSPLTTQMFTDLFTRFPVLCVNLLDTAVQYITSAVREHQQGQACVLVLRAMQSREVQQLLSGARWTALCEKVSGQLRASLRVDQADSKLVREKLVKALELCQFLVKHVRQQEVLQSLTSSISFKKTGQLEDTYWAVMKHFGVTKPKADKAKPDGQSGQEPAPKKKKGFLPESKKRKRRNQPVLEPAGETPSTANQPGAVKAPGKKKPDKKAKGKRPANGTPASQPNPAKKSKTQADSKPAKKKKKKPKQKKAGDGQM</sequence>
<feature type="compositionally biased region" description="Basic residues" evidence="4">
    <location>
        <begin position="1276"/>
        <end position="1289"/>
    </location>
</feature>
<name>A0A8S4ANC7_9TELE</name>
<comment type="similarity">
    <text evidence="2">Belongs to the MYBBP1A family.</text>
</comment>
<feature type="compositionally biased region" description="Basic residues" evidence="4">
    <location>
        <begin position="1314"/>
        <end position="1324"/>
    </location>
</feature>
<accession>A0A8S4ANC7</accession>
<feature type="region of interest" description="Disordered" evidence="4">
    <location>
        <begin position="774"/>
        <end position="813"/>
    </location>
</feature>
<gene>
    <name evidence="5" type="ORF">MMEN_LOCUS4821</name>
</gene>
<dbReference type="Proteomes" id="UP000677803">
    <property type="component" value="Unassembled WGS sequence"/>
</dbReference>
<dbReference type="Pfam" id="PF04931">
    <property type="entry name" value="DNA_pol_phi"/>
    <property type="match status" value="1"/>
</dbReference>
<feature type="region of interest" description="Disordered" evidence="4">
    <location>
        <begin position="1219"/>
        <end position="1331"/>
    </location>
</feature>
<comment type="subcellular location">
    <subcellularLocation>
        <location evidence="1">Nucleus</location>
    </subcellularLocation>
</comment>
<evidence type="ECO:0000256" key="2">
    <source>
        <dbReference type="ARBA" id="ARBA00006809"/>
    </source>
</evidence>
<keyword evidence="6" id="KW-1185">Reference proteome</keyword>
<dbReference type="PANTHER" id="PTHR13213">
    <property type="entry name" value="MYB-BINDING PROTEIN 1A FAMILY MEMBER"/>
    <property type="match status" value="1"/>
</dbReference>
<evidence type="ECO:0000313" key="5">
    <source>
        <dbReference type="EMBL" id="CAG5870693.1"/>
    </source>
</evidence>
<dbReference type="OrthoDB" id="342531at2759"/>
<protein>
    <submittedName>
        <fullName evidence="5">(Atlantic silverside) hypothetical protein</fullName>
    </submittedName>
</protein>
<feature type="region of interest" description="Disordered" evidence="4">
    <location>
        <begin position="723"/>
        <end position="756"/>
    </location>
</feature>
<dbReference type="InterPro" id="IPR007015">
    <property type="entry name" value="DNA_pol_V/MYBBP1A"/>
</dbReference>
<dbReference type="PANTHER" id="PTHR13213:SF2">
    <property type="entry name" value="MYB-BINDING PROTEIN 1A"/>
    <property type="match status" value="1"/>
</dbReference>
<reference evidence="5" key="1">
    <citation type="submission" date="2021-05" db="EMBL/GenBank/DDBJ databases">
        <authorList>
            <person name="Tigano A."/>
        </authorList>
    </citation>
    <scope>NUCLEOTIDE SEQUENCE</scope>
</reference>
<feature type="compositionally biased region" description="Acidic residues" evidence="4">
    <location>
        <begin position="747"/>
        <end position="756"/>
    </location>
</feature>
<evidence type="ECO:0000256" key="1">
    <source>
        <dbReference type="ARBA" id="ARBA00004123"/>
    </source>
</evidence>
<dbReference type="GO" id="GO:0043565">
    <property type="term" value="F:sequence-specific DNA binding"/>
    <property type="evidence" value="ECO:0007669"/>
    <property type="project" value="TreeGrafter"/>
</dbReference>
<organism evidence="5 6">
    <name type="scientific">Menidia menidia</name>
    <name type="common">Atlantic silverside</name>
    <dbReference type="NCBI Taxonomy" id="238744"/>
    <lineage>
        <taxon>Eukaryota</taxon>
        <taxon>Metazoa</taxon>
        <taxon>Chordata</taxon>
        <taxon>Craniata</taxon>
        <taxon>Vertebrata</taxon>
        <taxon>Euteleostomi</taxon>
        <taxon>Actinopterygii</taxon>
        <taxon>Neopterygii</taxon>
        <taxon>Teleostei</taxon>
        <taxon>Neoteleostei</taxon>
        <taxon>Acanthomorphata</taxon>
        <taxon>Ovalentaria</taxon>
        <taxon>Atherinomorphae</taxon>
        <taxon>Atheriniformes</taxon>
        <taxon>Atherinopsidae</taxon>
        <taxon>Menidiinae</taxon>
        <taxon>Menidia</taxon>
    </lineage>
</organism>
<evidence type="ECO:0000313" key="6">
    <source>
        <dbReference type="Proteomes" id="UP000677803"/>
    </source>
</evidence>
<dbReference type="GO" id="GO:0003714">
    <property type="term" value="F:transcription corepressor activity"/>
    <property type="evidence" value="ECO:0007669"/>
    <property type="project" value="TreeGrafter"/>
</dbReference>
<evidence type="ECO:0000256" key="3">
    <source>
        <dbReference type="ARBA" id="ARBA00023242"/>
    </source>
</evidence>
<dbReference type="SUPFAM" id="SSF48371">
    <property type="entry name" value="ARM repeat"/>
    <property type="match status" value="1"/>
</dbReference>
<dbReference type="GO" id="GO:0005730">
    <property type="term" value="C:nucleolus"/>
    <property type="evidence" value="ECO:0007669"/>
    <property type="project" value="InterPro"/>
</dbReference>
<comment type="caution">
    <text evidence="5">The sequence shown here is derived from an EMBL/GenBank/DDBJ whole genome shotgun (WGS) entry which is preliminary data.</text>
</comment>
<feature type="non-terminal residue" evidence="5">
    <location>
        <position position="1"/>
    </location>
</feature>
<dbReference type="InterPro" id="IPR016024">
    <property type="entry name" value="ARM-type_fold"/>
</dbReference>
<dbReference type="EMBL" id="CAJRST010004446">
    <property type="protein sequence ID" value="CAG5870693.1"/>
    <property type="molecule type" value="Genomic_DNA"/>
</dbReference>
<feature type="compositionally biased region" description="Acidic residues" evidence="4">
    <location>
        <begin position="781"/>
        <end position="813"/>
    </location>
</feature>
<keyword evidence="3" id="KW-0539">Nucleus</keyword>
<proteinExistence type="inferred from homology"/>